<keyword evidence="6 11" id="KW-0106">Calcium</keyword>
<dbReference type="AlphaFoldDB" id="A0A9D4K5H0"/>
<gene>
    <name evidence="15" type="ORF">DPMN_106672</name>
</gene>
<evidence type="ECO:0000313" key="16">
    <source>
        <dbReference type="Proteomes" id="UP000828390"/>
    </source>
</evidence>
<keyword evidence="4" id="KW-0732">Signal</keyword>
<evidence type="ECO:0000256" key="11">
    <source>
        <dbReference type="PROSITE-ProRule" id="PRU00043"/>
    </source>
</evidence>
<feature type="compositionally biased region" description="Basic and acidic residues" evidence="12">
    <location>
        <begin position="566"/>
        <end position="590"/>
    </location>
</feature>
<dbReference type="SMART" id="SM00112">
    <property type="entry name" value="CA"/>
    <property type="match status" value="4"/>
</dbReference>
<keyword evidence="7" id="KW-0130">Cell adhesion</keyword>
<dbReference type="FunFam" id="2.60.40.60:FF:000020">
    <property type="entry name" value="Dachsous cadherin-related 1b"/>
    <property type="match status" value="1"/>
</dbReference>
<evidence type="ECO:0000259" key="14">
    <source>
        <dbReference type="PROSITE" id="PS50268"/>
    </source>
</evidence>
<feature type="domain" description="Cadherin" evidence="14">
    <location>
        <begin position="18"/>
        <end position="74"/>
    </location>
</feature>
<feature type="region of interest" description="Disordered" evidence="12">
    <location>
        <begin position="565"/>
        <end position="656"/>
    </location>
</feature>
<keyword evidence="3 13" id="KW-0812">Transmembrane</keyword>
<evidence type="ECO:0000256" key="12">
    <source>
        <dbReference type="SAM" id="MobiDB-lite"/>
    </source>
</evidence>
<keyword evidence="2" id="KW-1003">Cell membrane</keyword>
<dbReference type="EMBL" id="JAIWYP010000004">
    <property type="protein sequence ID" value="KAH3833365.1"/>
    <property type="molecule type" value="Genomic_DNA"/>
</dbReference>
<dbReference type="PRINTS" id="PR00205">
    <property type="entry name" value="CADHERIN"/>
</dbReference>
<evidence type="ECO:0000256" key="6">
    <source>
        <dbReference type="ARBA" id="ARBA00022837"/>
    </source>
</evidence>
<evidence type="ECO:0000256" key="13">
    <source>
        <dbReference type="SAM" id="Phobius"/>
    </source>
</evidence>
<dbReference type="GO" id="GO:0007156">
    <property type="term" value="P:homophilic cell adhesion via plasma membrane adhesion molecules"/>
    <property type="evidence" value="ECO:0007669"/>
    <property type="project" value="InterPro"/>
</dbReference>
<keyword evidence="8 13" id="KW-1133">Transmembrane helix</keyword>
<feature type="domain" description="Cadherin" evidence="14">
    <location>
        <begin position="75"/>
        <end position="177"/>
    </location>
</feature>
<evidence type="ECO:0000256" key="9">
    <source>
        <dbReference type="ARBA" id="ARBA00023136"/>
    </source>
</evidence>
<keyword evidence="10" id="KW-0325">Glycoprotein</keyword>
<dbReference type="SUPFAM" id="SSF49313">
    <property type="entry name" value="Cadherin-like"/>
    <property type="match status" value="4"/>
</dbReference>
<dbReference type="Proteomes" id="UP000828390">
    <property type="component" value="Unassembled WGS sequence"/>
</dbReference>
<dbReference type="Pfam" id="PF00028">
    <property type="entry name" value="Cadherin"/>
    <property type="match status" value="3"/>
</dbReference>
<dbReference type="CDD" id="cd11304">
    <property type="entry name" value="Cadherin_repeat"/>
    <property type="match status" value="4"/>
</dbReference>
<protein>
    <recommendedName>
        <fullName evidence="14">Cadherin domain-containing protein</fullName>
    </recommendedName>
</protein>
<dbReference type="PROSITE" id="PS00232">
    <property type="entry name" value="CADHERIN_1"/>
    <property type="match status" value="2"/>
</dbReference>
<evidence type="ECO:0000256" key="5">
    <source>
        <dbReference type="ARBA" id="ARBA00022737"/>
    </source>
</evidence>
<dbReference type="PROSITE" id="PS50268">
    <property type="entry name" value="CADHERIN_2"/>
    <property type="match status" value="4"/>
</dbReference>
<dbReference type="InterPro" id="IPR002126">
    <property type="entry name" value="Cadherin-like_dom"/>
</dbReference>
<keyword evidence="16" id="KW-1185">Reference proteome</keyword>
<name>A0A9D4K5H0_DREPO</name>
<sequence>MEKITCKVLGDDFRLEDFKIANNYKVIVNKPLDYEVKNSYDVTIECTDDGTPPNTNHTSFVVQIEDVNDNYPDFKLKRYELTFQEEIFQSMIVKADATDKDSGSNGKITYGLEPGSDKRFMVNPQTGLITANTVFDRETDPKIILHVLAWDGGDPSLTSTATVVINITDINDNSPRFPSNPLTIQLLEGEAYQSVNLNVTDPDAGFNGQFVLTFPKNDYLGEYFEFNSVTGEIKTLKSIDREQIPYFKFWVSAVDKGIPQKSSSAEVILYIVDKNDNIPAISYPNNANNTKVIPVSAPAGFLIATVLATDKDDGLNAQLLYFIDMGDKRELFKMDVNTGQVSVGRAMTELDAESYKLEIAVRDNGEPQRTAMATLNIIVEPANMTMSPLVEEENKQNIMLVAVIVGITLVVSIAIIASIFIIRYVDKRNCSRTPPPVKLEENRFYDMAMKVDESMSGSSNVSKDSDMELLRKQRAKKEVSFSMDEDFSDPSNNSTLTNVTNMSTMKPPYLSMIHKIPEDSQSSTWLGNNTMFSDMNKTDMYTEKELSALTHSQLQGALRQMVGSNSDRHWLQPVREEQAKRSVRKSDDTHSQTSHDTTTSDSGRGGSEEDIHSSRGQAISDSEESRQYIYRCSNRQTDKMMPRRPPPPIPTETYPRNISFSDDSVTANTTVASVKGPLFSPTLTFYKTPLKQHELFTISGRTKHSTFLESQITTPGLPYSIADIEDMSEMATCRDDASTTTSGSYTINPEDLCNEIDELFFKDVIV</sequence>
<feature type="compositionally biased region" description="Low complexity" evidence="12">
    <location>
        <begin position="591"/>
        <end position="602"/>
    </location>
</feature>
<feature type="domain" description="Cadherin" evidence="14">
    <location>
        <begin position="178"/>
        <end position="281"/>
    </location>
</feature>
<comment type="caution">
    <text evidence="15">The sequence shown here is derived from an EMBL/GenBank/DDBJ whole genome shotgun (WGS) entry which is preliminary data.</text>
</comment>
<organism evidence="15 16">
    <name type="scientific">Dreissena polymorpha</name>
    <name type="common">Zebra mussel</name>
    <name type="synonym">Mytilus polymorpha</name>
    <dbReference type="NCBI Taxonomy" id="45954"/>
    <lineage>
        <taxon>Eukaryota</taxon>
        <taxon>Metazoa</taxon>
        <taxon>Spiralia</taxon>
        <taxon>Lophotrochozoa</taxon>
        <taxon>Mollusca</taxon>
        <taxon>Bivalvia</taxon>
        <taxon>Autobranchia</taxon>
        <taxon>Heteroconchia</taxon>
        <taxon>Euheterodonta</taxon>
        <taxon>Imparidentia</taxon>
        <taxon>Neoheterodontei</taxon>
        <taxon>Myida</taxon>
        <taxon>Dreissenoidea</taxon>
        <taxon>Dreissenidae</taxon>
        <taxon>Dreissena</taxon>
    </lineage>
</organism>
<reference evidence="15" key="2">
    <citation type="submission" date="2020-11" db="EMBL/GenBank/DDBJ databases">
        <authorList>
            <person name="McCartney M.A."/>
            <person name="Auch B."/>
            <person name="Kono T."/>
            <person name="Mallez S."/>
            <person name="Becker A."/>
            <person name="Gohl D.M."/>
            <person name="Silverstein K.A.T."/>
            <person name="Koren S."/>
            <person name="Bechman K.B."/>
            <person name="Herman A."/>
            <person name="Abrahante J.E."/>
            <person name="Garbe J."/>
        </authorList>
    </citation>
    <scope>NUCLEOTIDE SEQUENCE</scope>
    <source>
        <strain evidence="15">Duluth1</strain>
        <tissue evidence="15">Whole animal</tissue>
    </source>
</reference>
<evidence type="ECO:0000256" key="7">
    <source>
        <dbReference type="ARBA" id="ARBA00022889"/>
    </source>
</evidence>
<proteinExistence type="predicted"/>
<evidence type="ECO:0000256" key="2">
    <source>
        <dbReference type="ARBA" id="ARBA00022475"/>
    </source>
</evidence>
<dbReference type="GO" id="GO:0005509">
    <property type="term" value="F:calcium ion binding"/>
    <property type="evidence" value="ECO:0007669"/>
    <property type="project" value="UniProtKB-UniRule"/>
</dbReference>
<reference evidence="15" key="1">
    <citation type="journal article" date="2019" name="bioRxiv">
        <title>The Genome of the Zebra Mussel, Dreissena polymorpha: A Resource for Invasive Species Research.</title>
        <authorList>
            <person name="McCartney M.A."/>
            <person name="Auch B."/>
            <person name="Kono T."/>
            <person name="Mallez S."/>
            <person name="Zhang Y."/>
            <person name="Obille A."/>
            <person name="Becker A."/>
            <person name="Abrahante J.E."/>
            <person name="Garbe J."/>
            <person name="Badalamenti J.P."/>
            <person name="Herman A."/>
            <person name="Mangelson H."/>
            <person name="Liachko I."/>
            <person name="Sullivan S."/>
            <person name="Sone E.D."/>
            <person name="Koren S."/>
            <person name="Silverstein K.A.T."/>
            <person name="Beckman K.B."/>
            <person name="Gohl D.M."/>
        </authorList>
    </citation>
    <scope>NUCLEOTIDE SEQUENCE</scope>
    <source>
        <strain evidence="15">Duluth1</strain>
        <tissue evidence="15">Whole animal</tissue>
    </source>
</reference>
<accession>A0A9D4K5H0</accession>
<dbReference type="PANTHER" id="PTHR24028:SF146">
    <property type="entry name" value="CADHERIN 96CB, ISOFORM D-RELATED"/>
    <property type="match status" value="1"/>
</dbReference>
<evidence type="ECO:0000256" key="8">
    <source>
        <dbReference type="ARBA" id="ARBA00022989"/>
    </source>
</evidence>
<dbReference type="InterPro" id="IPR015919">
    <property type="entry name" value="Cadherin-like_sf"/>
</dbReference>
<evidence type="ECO:0000256" key="4">
    <source>
        <dbReference type="ARBA" id="ARBA00022729"/>
    </source>
</evidence>
<evidence type="ECO:0000313" key="15">
    <source>
        <dbReference type="EMBL" id="KAH3833365.1"/>
    </source>
</evidence>
<dbReference type="FunFam" id="2.60.40.60:FF:000004">
    <property type="entry name" value="Protocadherin 1 gamma 2"/>
    <property type="match status" value="1"/>
</dbReference>
<keyword evidence="5" id="KW-0677">Repeat</keyword>
<dbReference type="PANTHER" id="PTHR24028">
    <property type="entry name" value="CADHERIN-87A"/>
    <property type="match status" value="1"/>
</dbReference>
<evidence type="ECO:0000256" key="1">
    <source>
        <dbReference type="ARBA" id="ARBA00004251"/>
    </source>
</evidence>
<feature type="domain" description="Cadherin" evidence="14">
    <location>
        <begin position="293"/>
        <end position="390"/>
    </location>
</feature>
<dbReference type="InterPro" id="IPR020894">
    <property type="entry name" value="Cadherin_CS"/>
</dbReference>
<evidence type="ECO:0000256" key="3">
    <source>
        <dbReference type="ARBA" id="ARBA00022692"/>
    </source>
</evidence>
<evidence type="ECO:0000256" key="10">
    <source>
        <dbReference type="ARBA" id="ARBA00023180"/>
    </source>
</evidence>
<feature type="transmembrane region" description="Helical" evidence="13">
    <location>
        <begin position="398"/>
        <end position="422"/>
    </location>
</feature>
<dbReference type="Gene3D" id="2.60.40.60">
    <property type="entry name" value="Cadherins"/>
    <property type="match status" value="4"/>
</dbReference>
<keyword evidence="9 13" id="KW-0472">Membrane</keyword>
<dbReference type="GO" id="GO:0005886">
    <property type="term" value="C:plasma membrane"/>
    <property type="evidence" value="ECO:0007669"/>
    <property type="project" value="UniProtKB-SubCell"/>
</dbReference>
<dbReference type="InterPro" id="IPR050174">
    <property type="entry name" value="Protocadherin/Cadherin-CA"/>
</dbReference>
<comment type="subcellular location">
    <subcellularLocation>
        <location evidence="1">Cell membrane</location>
        <topology evidence="1">Single-pass type I membrane protein</topology>
    </subcellularLocation>
</comment>